<dbReference type="PRINTS" id="PR00146">
    <property type="entry name" value="DHPICSNTHASE"/>
</dbReference>
<evidence type="ECO:0000256" key="3">
    <source>
        <dbReference type="PIRNR" id="PIRNR001365"/>
    </source>
</evidence>
<evidence type="ECO:0000313" key="4">
    <source>
        <dbReference type="EMBL" id="WGH77885.1"/>
    </source>
</evidence>
<reference evidence="4 5" key="1">
    <citation type="submission" date="2023-04" db="EMBL/GenBank/DDBJ databases">
        <title>Jannaschia ovalis sp. nov., a marine bacterium isolated from sea tidal flat.</title>
        <authorList>
            <person name="Kwon D.Y."/>
            <person name="Kim J.-J."/>
        </authorList>
    </citation>
    <scope>NUCLEOTIDE SEQUENCE [LARGE SCALE GENOMIC DNA]</scope>
    <source>
        <strain evidence="4 5">GRR-S6-38</strain>
    </source>
</reference>
<organism evidence="4 5">
    <name type="scientific">Jannaschia ovalis</name>
    <dbReference type="NCBI Taxonomy" id="3038773"/>
    <lineage>
        <taxon>Bacteria</taxon>
        <taxon>Pseudomonadati</taxon>
        <taxon>Pseudomonadota</taxon>
        <taxon>Alphaproteobacteria</taxon>
        <taxon>Rhodobacterales</taxon>
        <taxon>Roseobacteraceae</taxon>
        <taxon>Jannaschia</taxon>
    </lineage>
</organism>
<dbReference type="Gene3D" id="3.20.20.70">
    <property type="entry name" value="Aldolase class I"/>
    <property type="match status" value="1"/>
</dbReference>
<evidence type="ECO:0000256" key="2">
    <source>
        <dbReference type="ARBA" id="ARBA00023239"/>
    </source>
</evidence>
<dbReference type="EC" id="4.1.3.3" evidence="4"/>
<comment type="similarity">
    <text evidence="1 3">Belongs to the DapA family.</text>
</comment>
<dbReference type="EMBL" id="CP122537">
    <property type="protein sequence ID" value="WGH77885.1"/>
    <property type="molecule type" value="Genomic_DNA"/>
</dbReference>
<name>A0ABY8LCV1_9RHOB</name>
<dbReference type="PIRSF" id="PIRSF001365">
    <property type="entry name" value="DHDPS"/>
    <property type="match status" value="1"/>
</dbReference>
<keyword evidence="2 3" id="KW-0456">Lyase</keyword>
<dbReference type="SUPFAM" id="SSF51569">
    <property type="entry name" value="Aldolase"/>
    <property type="match status" value="1"/>
</dbReference>
<dbReference type="PANTHER" id="PTHR12128:SF66">
    <property type="entry name" value="4-HYDROXY-2-OXOGLUTARATE ALDOLASE, MITOCHONDRIAL"/>
    <property type="match status" value="1"/>
</dbReference>
<dbReference type="RefSeq" id="WP_279964501.1">
    <property type="nucleotide sequence ID" value="NZ_CP122537.1"/>
</dbReference>
<protein>
    <submittedName>
        <fullName evidence="4">Dihydrodipicolinate synthase family protein</fullName>
        <ecNumber evidence="4">4.1.3.3</ecNumber>
        <ecNumber evidence="4">4.2.1.41</ecNumber>
        <ecNumber evidence="4">4.3.3.7</ecNumber>
    </submittedName>
</protein>
<dbReference type="SMART" id="SM01130">
    <property type="entry name" value="DHDPS"/>
    <property type="match status" value="1"/>
</dbReference>
<dbReference type="CDD" id="cd00408">
    <property type="entry name" value="DHDPS-like"/>
    <property type="match status" value="1"/>
</dbReference>
<dbReference type="GO" id="GO:0008747">
    <property type="term" value="F:N-acetylneuraminate lyase activity"/>
    <property type="evidence" value="ECO:0007669"/>
    <property type="project" value="UniProtKB-EC"/>
</dbReference>
<evidence type="ECO:0000313" key="5">
    <source>
        <dbReference type="Proteomes" id="UP001243420"/>
    </source>
</evidence>
<dbReference type="GO" id="GO:0008840">
    <property type="term" value="F:4-hydroxy-tetrahydrodipicolinate synthase activity"/>
    <property type="evidence" value="ECO:0007669"/>
    <property type="project" value="UniProtKB-EC"/>
</dbReference>
<sequence length="303" mass="30702">MPNPAAPFTGLSAFPVTPTDGAGRVATDRLQALVARIAETKPDSIGVLGSTGGYVYLDRAERARAAAAAVAAANGIPVLCGIGALTTREVLAHAEDAARAGAAGLLLAPVAYLPLTEAEVGTLVADTAAATERPICLYNNPTTTGFTFSERLIAELSRTPGVAAVKNPAPADGDVAGQLARLRAACAPGFALGYSGDATIARALAAGTDAWYSVLAGTLPELAAALWAAREDAAARAALDARLAPLWDLARRHGMIRLAHAAVDRLGLGPAPLPRPLLPLPLAAAGRLAQALAAITRPDKEPA</sequence>
<dbReference type="EC" id="4.2.1.41" evidence="4"/>
<dbReference type="Pfam" id="PF00701">
    <property type="entry name" value="DHDPS"/>
    <property type="match status" value="1"/>
</dbReference>
<keyword evidence="5" id="KW-1185">Reference proteome</keyword>
<dbReference type="PANTHER" id="PTHR12128">
    <property type="entry name" value="DIHYDRODIPICOLINATE SYNTHASE"/>
    <property type="match status" value="1"/>
</dbReference>
<gene>
    <name evidence="4" type="ORF">P8627_12690</name>
</gene>
<dbReference type="InterPro" id="IPR002220">
    <property type="entry name" value="DapA-like"/>
</dbReference>
<dbReference type="EC" id="4.3.3.7" evidence="4"/>
<evidence type="ECO:0000256" key="1">
    <source>
        <dbReference type="ARBA" id="ARBA00007592"/>
    </source>
</evidence>
<proteinExistence type="inferred from homology"/>
<dbReference type="Proteomes" id="UP001243420">
    <property type="component" value="Chromosome"/>
</dbReference>
<accession>A0ABY8LCV1</accession>
<dbReference type="GO" id="GO:0047448">
    <property type="term" value="F:5-dehydro-4-deoxyglucarate dehydratase activity"/>
    <property type="evidence" value="ECO:0007669"/>
    <property type="project" value="UniProtKB-EC"/>
</dbReference>
<dbReference type="InterPro" id="IPR013785">
    <property type="entry name" value="Aldolase_TIM"/>
</dbReference>